<sequence>MEKLRIMSFDLDSFTLVKGKEERSKRVIDYLRKIDVDFCMLQGNNNSLYDLSTRLDGYDIIYDYYSSMFLLKSRLDTVDNFSSVDYSAIVTKLDGKDTAFCSIKKLKKESLGKLRDILEEYKNIDHKVVAGTLQNVNIDDFCKKYNLNNVCSKPRSNHILVSRGLDAKVVDGPMMGSVEAIPMVVDITYKKKR</sequence>
<protein>
    <submittedName>
        <fullName evidence="1">Uncharacterized protein</fullName>
    </submittedName>
</protein>
<name>A0A9D1DVF2_9FIRM</name>
<reference evidence="1" key="2">
    <citation type="journal article" date="2021" name="PeerJ">
        <title>Extensive microbial diversity within the chicken gut microbiome revealed by metagenomics and culture.</title>
        <authorList>
            <person name="Gilroy R."/>
            <person name="Ravi A."/>
            <person name="Getino M."/>
            <person name="Pursley I."/>
            <person name="Horton D.L."/>
            <person name="Alikhan N.F."/>
            <person name="Baker D."/>
            <person name="Gharbi K."/>
            <person name="Hall N."/>
            <person name="Watson M."/>
            <person name="Adriaenssens E.M."/>
            <person name="Foster-Nyarko E."/>
            <person name="Jarju S."/>
            <person name="Secka A."/>
            <person name="Antonio M."/>
            <person name="Oren A."/>
            <person name="Chaudhuri R.R."/>
            <person name="La Ragione R."/>
            <person name="Hildebrand F."/>
            <person name="Pallen M.J."/>
        </authorList>
    </citation>
    <scope>NUCLEOTIDE SEQUENCE</scope>
    <source>
        <strain evidence="1">CHK184-20233</strain>
    </source>
</reference>
<dbReference type="AlphaFoldDB" id="A0A9D1DVF2"/>
<dbReference type="Gene3D" id="3.60.10.10">
    <property type="entry name" value="Endonuclease/exonuclease/phosphatase"/>
    <property type="match status" value="1"/>
</dbReference>
<organism evidence="1 2">
    <name type="scientific">Candidatus Onthousia excrementipullorum</name>
    <dbReference type="NCBI Taxonomy" id="2840884"/>
    <lineage>
        <taxon>Bacteria</taxon>
        <taxon>Bacillati</taxon>
        <taxon>Bacillota</taxon>
        <taxon>Bacilli</taxon>
        <taxon>Candidatus Onthousia</taxon>
    </lineage>
</organism>
<proteinExistence type="predicted"/>
<evidence type="ECO:0000313" key="2">
    <source>
        <dbReference type="Proteomes" id="UP000824232"/>
    </source>
</evidence>
<dbReference type="Proteomes" id="UP000824232">
    <property type="component" value="Unassembled WGS sequence"/>
</dbReference>
<reference evidence="1" key="1">
    <citation type="submission" date="2020-10" db="EMBL/GenBank/DDBJ databases">
        <authorList>
            <person name="Gilroy R."/>
        </authorList>
    </citation>
    <scope>NUCLEOTIDE SEQUENCE</scope>
    <source>
        <strain evidence="1">CHK184-20233</strain>
    </source>
</reference>
<dbReference type="EMBL" id="DVHC01000058">
    <property type="protein sequence ID" value="HIR59524.1"/>
    <property type="molecule type" value="Genomic_DNA"/>
</dbReference>
<comment type="caution">
    <text evidence="1">The sequence shown here is derived from an EMBL/GenBank/DDBJ whole genome shotgun (WGS) entry which is preliminary data.</text>
</comment>
<evidence type="ECO:0000313" key="1">
    <source>
        <dbReference type="EMBL" id="HIR59524.1"/>
    </source>
</evidence>
<dbReference type="InterPro" id="IPR036691">
    <property type="entry name" value="Endo/exonu/phosph_ase_sf"/>
</dbReference>
<gene>
    <name evidence="1" type="ORF">IAB38_05675</name>
</gene>
<accession>A0A9D1DVF2</accession>